<dbReference type="Proteomes" id="UP000187209">
    <property type="component" value="Unassembled WGS sequence"/>
</dbReference>
<dbReference type="PANTHER" id="PTHR46759:SF2">
    <property type="match status" value="1"/>
</dbReference>
<organism evidence="1 2">
    <name type="scientific">Stentor coeruleus</name>
    <dbReference type="NCBI Taxonomy" id="5963"/>
    <lineage>
        <taxon>Eukaryota</taxon>
        <taxon>Sar</taxon>
        <taxon>Alveolata</taxon>
        <taxon>Ciliophora</taxon>
        <taxon>Postciliodesmatophora</taxon>
        <taxon>Heterotrichea</taxon>
        <taxon>Heterotrichida</taxon>
        <taxon>Stentoridae</taxon>
        <taxon>Stentor</taxon>
    </lineage>
</organism>
<dbReference type="InterPro" id="IPR001611">
    <property type="entry name" value="Leu-rich_rpt"/>
</dbReference>
<dbReference type="PANTHER" id="PTHR46759">
    <property type="entry name" value="LEUCINE-RICH REPEAT-CONTAINING PROTEIN 72"/>
    <property type="match status" value="1"/>
</dbReference>
<evidence type="ECO:0000313" key="1">
    <source>
        <dbReference type="EMBL" id="OMJ83914.1"/>
    </source>
</evidence>
<reference evidence="1 2" key="1">
    <citation type="submission" date="2016-11" db="EMBL/GenBank/DDBJ databases">
        <title>The macronuclear genome of Stentor coeruleus: a giant cell with tiny introns.</title>
        <authorList>
            <person name="Slabodnick M."/>
            <person name="Ruby J.G."/>
            <person name="Reiff S.B."/>
            <person name="Swart E.C."/>
            <person name="Gosai S."/>
            <person name="Prabakaran S."/>
            <person name="Witkowska E."/>
            <person name="Larue G.E."/>
            <person name="Fisher S."/>
            <person name="Freeman R.M."/>
            <person name="Gunawardena J."/>
            <person name="Chu W."/>
            <person name="Stover N.A."/>
            <person name="Gregory B.D."/>
            <person name="Nowacki M."/>
            <person name="Derisi J."/>
            <person name="Roy S.W."/>
            <person name="Marshall W.F."/>
            <person name="Sood P."/>
        </authorList>
    </citation>
    <scope>NUCLEOTIDE SEQUENCE [LARGE SCALE GENOMIC DNA]</scope>
    <source>
        <strain evidence="1">WM001</strain>
    </source>
</reference>
<name>A0A1R2C4F7_9CILI</name>
<dbReference type="AlphaFoldDB" id="A0A1R2C4F7"/>
<evidence type="ECO:0000313" key="2">
    <source>
        <dbReference type="Proteomes" id="UP000187209"/>
    </source>
</evidence>
<comment type="caution">
    <text evidence="1">The sequence shown here is derived from an EMBL/GenBank/DDBJ whole genome shotgun (WGS) entry which is preliminary data.</text>
</comment>
<dbReference type="PROSITE" id="PS51450">
    <property type="entry name" value="LRR"/>
    <property type="match status" value="1"/>
</dbReference>
<keyword evidence="2" id="KW-1185">Reference proteome</keyword>
<accession>A0A1R2C4F7</accession>
<dbReference type="InterPro" id="IPR032675">
    <property type="entry name" value="LRR_dom_sf"/>
</dbReference>
<dbReference type="OrthoDB" id="325658at2759"/>
<gene>
    <name evidence="1" type="ORF">SteCoe_15071</name>
</gene>
<sequence length="780" mass="90514">MKLTLEKLQSECPNYREATSLNLDCKRLNKLNELGKCRNLQYISLRFNQILAIDELSNCPRLWIVDLLQNQVSDVSCLKCFQALGSLALSCNNLTVKSLEPLQNIHIISFEFNNPKTTRAEILNALPQVWILNGVYVTLYEKKTLNIREMAMRKLICLHNGPAGEFVQRFQGGMDEFKKFEYLIYDLERVCELEWEVKNQNKRIKASKFPKFQLCRWMDIKPASKLVLACVLFLYLEGFYPCSLVKEIVAIVITESYPENTPLVEAVELCELPAHYILSFIIFLKSKCDGNSLWKRINVEYLIRNFFNIQKRFADQKPCLVLSVNDESPQERGKILENRQHMALFVLTVFIKFEIVNQMLANKQKNAKNSNGTTMEVLENLLEYARVDEETLMSNLPEFNKTSIQKEVQSSIINYSRSLQNLQISENNSSRYGALLVRTKGSSKNLHQDEFLLNRFDELNSMKKAFHVGRVQGVDKFTQDGKVVKDTLPPMVPSVVYTNKTEESFKESYHRMDSKTFSSSEVWLAENNDKTEFLVASAGFLKRRKNWKSLAHPPAVYSLTSSSSNIQTISSQKHLHSLTPQSKKIIEQDKPSYQFLPTYYFEEVLKVTIQPSENPEKIINFIIEYPTESAFLTRIEHTEYEKPKVVIDTPTSKSCARFKLISKDAGNQKKWYPVPKRVRFIVDDNFVQNLKPCNFYEEHKDLLPPIPEKVYKKSEFVLLGKQPEVTNVNKEIVKNQEHMIRVINRENTPWVRYELKPKNKVKQDAFCANYGELLTKVCMI</sequence>
<proteinExistence type="predicted"/>
<dbReference type="SUPFAM" id="SSF52058">
    <property type="entry name" value="L domain-like"/>
    <property type="match status" value="1"/>
</dbReference>
<dbReference type="InterPro" id="IPR042655">
    <property type="entry name" value="LRC72"/>
</dbReference>
<dbReference type="Gene3D" id="3.80.10.10">
    <property type="entry name" value="Ribonuclease Inhibitor"/>
    <property type="match status" value="1"/>
</dbReference>
<dbReference type="EMBL" id="MPUH01000287">
    <property type="protein sequence ID" value="OMJ83914.1"/>
    <property type="molecule type" value="Genomic_DNA"/>
</dbReference>
<protein>
    <submittedName>
        <fullName evidence="1">Uncharacterized protein</fullName>
    </submittedName>
</protein>